<dbReference type="AlphaFoldDB" id="A0A6N6JDI4"/>
<dbReference type="PROSITE" id="PS51318">
    <property type="entry name" value="TAT"/>
    <property type="match status" value="1"/>
</dbReference>
<dbReference type="Gene3D" id="3.30.365.10">
    <property type="entry name" value="Aldehyde oxidase/xanthine dehydrogenase, molybdopterin binding domain"/>
    <property type="match status" value="4"/>
</dbReference>
<dbReference type="PANTHER" id="PTHR47495:SF2">
    <property type="entry name" value="ALDEHYDE DEHYDROGENASE"/>
    <property type="match status" value="1"/>
</dbReference>
<dbReference type="Gene3D" id="3.90.1170.50">
    <property type="entry name" value="Aldehyde oxidase/xanthine dehydrogenase, a/b hammerhead"/>
    <property type="match status" value="1"/>
</dbReference>
<gene>
    <name evidence="2" type="ORF">KIN_12790</name>
</gene>
<dbReference type="InterPro" id="IPR000674">
    <property type="entry name" value="Ald_Oxase/Xan_DH_a/b"/>
</dbReference>
<organism evidence="2 3">
    <name type="scientific">Litoreibacter roseus</name>
    <dbReference type="NCBI Taxonomy" id="2601869"/>
    <lineage>
        <taxon>Bacteria</taxon>
        <taxon>Pseudomonadati</taxon>
        <taxon>Pseudomonadota</taxon>
        <taxon>Alphaproteobacteria</taxon>
        <taxon>Rhodobacterales</taxon>
        <taxon>Roseobacteraceae</taxon>
        <taxon>Litoreibacter</taxon>
    </lineage>
</organism>
<dbReference type="InterPro" id="IPR052516">
    <property type="entry name" value="N-heterocyclic_Hydroxylase"/>
</dbReference>
<dbReference type="InterPro" id="IPR046867">
    <property type="entry name" value="AldOxase/xan_DH_MoCoBD2"/>
</dbReference>
<evidence type="ECO:0000259" key="1">
    <source>
        <dbReference type="SMART" id="SM01008"/>
    </source>
</evidence>
<protein>
    <submittedName>
        <fullName evidence="2">Aldehyde oxidase</fullName>
    </submittedName>
</protein>
<dbReference type="InterPro" id="IPR037165">
    <property type="entry name" value="AldOxase/xan_DH_Mopterin-bd_sf"/>
</dbReference>
<dbReference type="SMART" id="SM01008">
    <property type="entry name" value="Ald_Xan_dh_C"/>
    <property type="match status" value="1"/>
</dbReference>
<name>A0A6N6JDI4_9RHOB</name>
<comment type="caution">
    <text evidence="2">The sequence shown here is derived from an EMBL/GenBank/DDBJ whole genome shotgun (WGS) entry which is preliminary data.</text>
</comment>
<dbReference type="InterPro" id="IPR008274">
    <property type="entry name" value="AldOxase/xan_DH_MoCoBD1"/>
</dbReference>
<evidence type="ECO:0000313" key="3">
    <source>
        <dbReference type="Proteomes" id="UP000436822"/>
    </source>
</evidence>
<dbReference type="InterPro" id="IPR006311">
    <property type="entry name" value="TAT_signal"/>
</dbReference>
<dbReference type="InterPro" id="IPR012368">
    <property type="entry name" value="OxRdtase_Mopterin-bd_su_IorB"/>
</dbReference>
<dbReference type="OrthoDB" id="9767994at2"/>
<dbReference type="Proteomes" id="UP000436822">
    <property type="component" value="Unassembled WGS sequence"/>
</dbReference>
<dbReference type="RefSeq" id="WP_159805066.1">
    <property type="nucleotide sequence ID" value="NZ_BLJE01000001.1"/>
</dbReference>
<accession>A0A6N6JDI4</accession>
<feature type="domain" description="Aldehyde oxidase/xanthine dehydrogenase a/b hammerhead" evidence="1">
    <location>
        <begin position="205"/>
        <end position="283"/>
    </location>
</feature>
<reference evidence="2 3" key="1">
    <citation type="submission" date="2019-12" db="EMBL/GenBank/DDBJ databases">
        <title>Litoreibacter badius sp. nov., a novel bacteriochlorophyll a-containing bacterium in the genus Litoreibacter.</title>
        <authorList>
            <person name="Kanamuro M."/>
            <person name="Takabe Y."/>
            <person name="Mori K."/>
            <person name="Takaichi S."/>
            <person name="Hanada S."/>
        </authorList>
    </citation>
    <scope>NUCLEOTIDE SEQUENCE [LARGE SCALE GENOMIC DNA]</scope>
    <source>
        <strain evidence="2 3">K6</strain>
    </source>
</reference>
<keyword evidence="3" id="KW-1185">Reference proteome</keyword>
<dbReference type="SUPFAM" id="SSF56003">
    <property type="entry name" value="Molybdenum cofactor-binding domain"/>
    <property type="match status" value="2"/>
</dbReference>
<dbReference type="Pfam" id="PF20256">
    <property type="entry name" value="MoCoBD_2"/>
    <property type="match status" value="2"/>
</dbReference>
<dbReference type="PIRSF" id="PIRSF036389">
    <property type="entry name" value="IOR_B"/>
    <property type="match status" value="1"/>
</dbReference>
<dbReference type="EMBL" id="BLJE01000001">
    <property type="protein sequence ID" value="GFE64205.1"/>
    <property type="molecule type" value="Genomic_DNA"/>
</dbReference>
<dbReference type="GO" id="GO:0016491">
    <property type="term" value="F:oxidoreductase activity"/>
    <property type="evidence" value="ECO:0007669"/>
    <property type="project" value="InterPro"/>
</dbReference>
<proteinExistence type="predicted"/>
<evidence type="ECO:0000313" key="2">
    <source>
        <dbReference type="EMBL" id="GFE64205.1"/>
    </source>
</evidence>
<dbReference type="PANTHER" id="PTHR47495">
    <property type="entry name" value="ALDEHYDE DEHYDROGENASE"/>
    <property type="match status" value="1"/>
</dbReference>
<sequence>MTQLTPTRRGFLTGAAGLVIATQLPLAARAQSAAATGSFTPNAFVRVGTDNTITVIIKHLEMGQGAYTGLASCVAEEMDADWSQVRAENAPADASLYTNAAFGLQGVGGSTGLASSYIQMRQAGAAARGMLVSAAARNWDVPESEITVEKGVVRHDASGNSASFGDLAEAATESAVPVEPPLKNEEEFTLIGQKVERLDSMAKSTGASDFTIDIYRDGMLTVAMRHSPKFGGKVASFNPEPALAIPGVERVEQISSGIAIYGQNTFAALKGREAVEIEWDDRGAETRSSEEMVRVWTEAARKPAAVAEESGDLDTALSEAATTLEAEYVFPFLAHAPLEPLDGVIELRDGEAEIWMGSQLQTVDHGVAAQTLGMDQGNIKLNTTLAGGSFGRRAQPGSEFMAQLAEVGKAAGNGAYKLLWTREDDIHGGYYRPLTVHRLRGGLDADGNIIAWDDTIANQSIIAGSPFEEALMQNGLDATAYEGSTRMPYAWPNHRVSWARMESPVSVLWWRSVGHTHTAYATETFLDELLEAGGKDPVAGRLELIKDAPRDRGVLERVADMAAWSGAGTGDKRYGVALHESFNSYVAMVAEVSNQGGMPHVSKIWCAVDCGYAVNPDVVIAQMEGGIGFGIGTAMFNEITLGEGGRVQQSNYDTYRMLRLNEMPEIEVSILNTGNEPTGVGEPGVPPVAPAIANAWRSLTGSTPRRQPFTVALS</sequence>
<dbReference type="Pfam" id="PF02738">
    <property type="entry name" value="MoCoBD_1"/>
    <property type="match status" value="1"/>
</dbReference>